<organism evidence="1 2">
    <name type="scientific">Pannonibacter tanglangensis</name>
    <dbReference type="NCBI Taxonomy" id="2750084"/>
    <lineage>
        <taxon>Bacteria</taxon>
        <taxon>Pseudomonadati</taxon>
        <taxon>Pseudomonadota</taxon>
        <taxon>Alphaproteobacteria</taxon>
        <taxon>Hyphomicrobiales</taxon>
        <taxon>Stappiaceae</taxon>
        <taxon>Pannonibacter</taxon>
    </lineage>
</organism>
<evidence type="ECO:0000313" key="1">
    <source>
        <dbReference type="EMBL" id="NBN78109.1"/>
    </source>
</evidence>
<protein>
    <submittedName>
        <fullName evidence="1">Uncharacterized protein</fullName>
    </submittedName>
</protein>
<reference evidence="2" key="1">
    <citation type="submission" date="2020-01" db="EMBL/GenBank/DDBJ databases">
        <authorList>
            <person name="Fang Y."/>
            <person name="Sun R."/>
            <person name="Nie L."/>
            <person name="He J."/>
            <person name="Hao L."/>
            <person name="Wang L."/>
            <person name="Su S."/>
            <person name="Lv E."/>
            <person name="Zhang Z."/>
            <person name="Xie R."/>
            <person name="Liu H."/>
        </authorList>
    </citation>
    <scope>NUCLEOTIDE SEQUENCE [LARGE SCALE GENOMIC DNA]</scope>
    <source>
        <strain evidence="2">XCT-53</strain>
    </source>
</reference>
<dbReference type="Pfam" id="PF08239">
    <property type="entry name" value="SH3_3"/>
    <property type="match status" value="1"/>
</dbReference>
<proteinExistence type="predicted"/>
<dbReference type="AlphaFoldDB" id="A0A7X5F259"/>
<dbReference type="Proteomes" id="UP000586722">
    <property type="component" value="Unassembled WGS sequence"/>
</dbReference>
<dbReference type="Gene3D" id="2.30.30.40">
    <property type="entry name" value="SH3 Domains"/>
    <property type="match status" value="1"/>
</dbReference>
<dbReference type="EMBL" id="JAABLQ010000001">
    <property type="protein sequence ID" value="NBN78109.1"/>
    <property type="molecule type" value="Genomic_DNA"/>
</dbReference>
<name>A0A7X5F259_9HYPH</name>
<dbReference type="RefSeq" id="WP_161673412.1">
    <property type="nucleotide sequence ID" value="NZ_JAABLP010000001.1"/>
</dbReference>
<sequence length="184" mass="20266">MRKLLFNAVLLGGLLGSGAALAWTAQSTADLNMRTGPGTAYPPILVIPRGALVEVGACNSWCSVFYAGYRGFVSGRFLAPVSGGYLPPPAVIVPPPVVIVPPPVYRPPVYRPPVYRPPVYRPPHYRPPEYRPPVYRPEPYRPEPYRPEPGRPREGYRDPQPSIPGPEFQGSEPYQPQSGGESYR</sequence>
<gene>
    <name evidence="1" type="ORF">GWI72_07510</name>
</gene>
<comment type="caution">
    <text evidence="1">The sequence shown here is derived from an EMBL/GenBank/DDBJ whole genome shotgun (WGS) entry which is preliminary data.</text>
</comment>
<dbReference type="InterPro" id="IPR003646">
    <property type="entry name" value="SH3-like_bac-type"/>
</dbReference>
<keyword evidence="2" id="KW-1185">Reference proteome</keyword>
<evidence type="ECO:0000313" key="2">
    <source>
        <dbReference type="Proteomes" id="UP000586722"/>
    </source>
</evidence>
<accession>A0A7X5F259</accession>